<feature type="active site" description="Proton acceptor" evidence="8">
    <location>
        <position position="73"/>
    </location>
</feature>
<dbReference type="PANTHER" id="PTHR21089">
    <property type="entry name" value="SHIKIMATE DEHYDROGENASE"/>
    <property type="match status" value="1"/>
</dbReference>
<keyword evidence="13" id="KW-1185">Reference proteome</keyword>
<evidence type="ECO:0000256" key="6">
    <source>
        <dbReference type="ARBA" id="ARBA00023141"/>
    </source>
</evidence>
<comment type="caution">
    <text evidence="8">Lacks conserved residue(s) required for the propagation of feature annotation.</text>
</comment>
<evidence type="ECO:0000256" key="5">
    <source>
        <dbReference type="ARBA" id="ARBA00023002"/>
    </source>
</evidence>
<dbReference type="GO" id="GO:0009073">
    <property type="term" value="P:aromatic amino acid family biosynthetic process"/>
    <property type="evidence" value="ECO:0007669"/>
    <property type="project" value="UniProtKB-KW"/>
</dbReference>
<dbReference type="EMBL" id="WBZB01000048">
    <property type="protein sequence ID" value="KAB3526742.1"/>
    <property type="molecule type" value="Genomic_DNA"/>
</dbReference>
<dbReference type="EC" id="1.1.1.25" evidence="2 8"/>
<feature type="binding site" evidence="8">
    <location>
        <position position="69"/>
    </location>
    <ligand>
        <name>shikimate</name>
        <dbReference type="ChEBI" id="CHEBI:36208"/>
    </ligand>
</feature>
<comment type="pathway">
    <text evidence="1 8">Metabolic intermediate biosynthesis; chorismate biosynthesis; chorismate from D-erythrose 4-phosphate and phosphoenolpyruvate: step 4/7.</text>
</comment>
<organism evidence="12 13">
    <name type="scientific">Alkaliphilus serpentinus</name>
    <dbReference type="NCBI Taxonomy" id="1482731"/>
    <lineage>
        <taxon>Bacteria</taxon>
        <taxon>Bacillati</taxon>
        <taxon>Bacillota</taxon>
        <taxon>Clostridia</taxon>
        <taxon>Peptostreptococcales</taxon>
        <taxon>Natronincolaceae</taxon>
        <taxon>Alkaliphilus</taxon>
    </lineage>
</organism>
<keyword evidence="4 8" id="KW-0521">NADP</keyword>
<dbReference type="Gene3D" id="3.40.50.10860">
    <property type="entry name" value="Leucine Dehydrogenase, chain A, domain 1"/>
    <property type="match status" value="1"/>
</dbReference>
<dbReference type="InterPro" id="IPR046346">
    <property type="entry name" value="Aminoacid_DH-like_N_sf"/>
</dbReference>
<evidence type="ECO:0000256" key="1">
    <source>
        <dbReference type="ARBA" id="ARBA00004871"/>
    </source>
</evidence>
<evidence type="ECO:0000256" key="9">
    <source>
        <dbReference type="SAM" id="Coils"/>
    </source>
</evidence>
<keyword evidence="3 8" id="KW-0028">Amino-acid biosynthesis</keyword>
<dbReference type="GO" id="GO:0004764">
    <property type="term" value="F:shikimate 3-dehydrogenase (NADP+) activity"/>
    <property type="evidence" value="ECO:0007669"/>
    <property type="project" value="UniProtKB-UniRule"/>
</dbReference>
<feature type="coiled-coil region" evidence="9">
    <location>
        <begin position="152"/>
        <end position="179"/>
    </location>
</feature>
<feature type="binding site" evidence="8">
    <location>
        <position position="85"/>
    </location>
    <ligand>
        <name>NADP(+)</name>
        <dbReference type="ChEBI" id="CHEBI:58349"/>
    </ligand>
</feature>
<evidence type="ECO:0000256" key="7">
    <source>
        <dbReference type="ARBA" id="ARBA00049442"/>
    </source>
</evidence>
<proteinExistence type="inferred from homology"/>
<dbReference type="AlphaFoldDB" id="A0A833HLT7"/>
<dbReference type="PANTHER" id="PTHR21089:SF1">
    <property type="entry name" value="BIFUNCTIONAL 3-DEHYDROQUINATE DEHYDRATASE_SHIKIMATE DEHYDROGENASE, CHLOROPLASTIC"/>
    <property type="match status" value="1"/>
</dbReference>
<dbReference type="RefSeq" id="WP_151866841.1">
    <property type="nucleotide sequence ID" value="NZ_WBZB01000048.1"/>
</dbReference>
<accession>A0A833HLT7</accession>
<dbReference type="InterPro" id="IPR011342">
    <property type="entry name" value="Shikimate_DH"/>
</dbReference>
<dbReference type="NCBIfam" id="TIGR00507">
    <property type="entry name" value="aroE"/>
    <property type="match status" value="1"/>
</dbReference>
<feature type="binding site" evidence="8">
    <location>
        <position position="224"/>
    </location>
    <ligand>
        <name>NADP(+)</name>
        <dbReference type="ChEBI" id="CHEBI:58349"/>
    </ligand>
</feature>
<name>A0A833HLT7_9FIRM</name>
<dbReference type="InterPro" id="IPR022893">
    <property type="entry name" value="Shikimate_DH_fam"/>
</dbReference>
<keyword evidence="9" id="KW-0175">Coiled coil</keyword>
<evidence type="ECO:0000256" key="4">
    <source>
        <dbReference type="ARBA" id="ARBA00022857"/>
    </source>
</evidence>
<dbReference type="GO" id="GO:0008652">
    <property type="term" value="P:amino acid biosynthetic process"/>
    <property type="evidence" value="ECO:0007669"/>
    <property type="project" value="UniProtKB-KW"/>
</dbReference>
<dbReference type="GO" id="GO:0009423">
    <property type="term" value="P:chorismate biosynthetic process"/>
    <property type="evidence" value="ECO:0007669"/>
    <property type="project" value="UniProtKB-UniRule"/>
</dbReference>
<evidence type="ECO:0000256" key="3">
    <source>
        <dbReference type="ARBA" id="ARBA00022605"/>
    </source>
</evidence>
<feature type="domain" description="Shikimate dehydrogenase substrate binding N-terminal" evidence="11">
    <location>
        <begin position="15"/>
        <end position="96"/>
    </location>
</feature>
<evidence type="ECO:0000256" key="2">
    <source>
        <dbReference type="ARBA" id="ARBA00012962"/>
    </source>
</evidence>
<comment type="similarity">
    <text evidence="8">Belongs to the shikimate dehydrogenase family.</text>
</comment>
<evidence type="ECO:0000259" key="10">
    <source>
        <dbReference type="Pfam" id="PF01488"/>
    </source>
</evidence>
<dbReference type="Pfam" id="PF01488">
    <property type="entry name" value="Shikimate_DH"/>
    <property type="match status" value="1"/>
</dbReference>
<feature type="domain" description="Quinate/shikimate 5-dehydrogenase/glutamyl-tRNA reductase" evidence="10">
    <location>
        <begin position="123"/>
        <end position="197"/>
    </location>
</feature>
<feature type="binding site" evidence="8">
    <location>
        <position position="254"/>
    </location>
    <ligand>
        <name>shikimate</name>
        <dbReference type="ChEBI" id="CHEBI:36208"/>
    </ligand>
</feature>
<evidence type="ECO:0000256" key="8">
    <source>
        <dbReference type="HAMAP-Rule" id="MF_00222"/>
    </source>
</evidence>
<dbReference type="SUPFAM" id="SSF51735">
    <property type="entry name" value="NAD(P)-binding Rossmann-fold domains"/>
    <property type="match status" value="1"/>
</dbReference>
<protein>
    <recommendedName>
        <fullName evidence="2 8">Shikimate dehydrogenase (NADP(+))</fullName>
        <shortName evidence="8">SDH</shortName>
        <ecNumber evidence="2 8">1.1.1.25</ecNumber>
    </recommendedName>
</protein>
<feature type="binding site" evidence="8">
    <location>
        <position position="94"/>
    </location>
    <ligand>
        <name>shikimate</name>
        <dbReference type="ChEBI" id="CHEBI:36208"/>
    </ligand>
</feature>
<feature type="binding site" evidence="8">
    <location>
        <position position="109"/>
    </location>
    <ligand>
        <name>shikimate</name>
        <dbReference type="ChEBI" id="CHEBI:36208"/>
    </ligand>
</feature>
<reference evidence="12 13" key="1">
    <citation type="submission" date="2019-10" db="EMBL/GenBank/DDBJ databases">
        <title>Alkaliphilus serpentinus sp. nov. and Alkaliphilus pronyensis sp. nov., two novel anaerobic alkaliphilic species isolated from the serpentinized-hosted hydrothermal field of the Prony Bay (New Caledonia).</title>
        <authorList>
            <person name="Postec A."/>
        </authorList>
    </citation>
    <scope>NUCLEOTIDE SEQUENCE [LARGE SCALE GENOMIC DNA]</scope>
    <source>
        <strain evidence="12 13">LacT</strain>
    </source>
</reference>
<dbReference type="InterPro" id="IPR036291">
    <property type="entry name" value="NAD(P)-bd_dom_sf"/>
</dbReference>
<dbReference type="InterPro" id="IPR006151">
    <property type="entry name" value="Shikm_DH/Glu-tRNA_Rdtase"/>
</dbReference>
<comment type="caution">
    <text evidence="12">The sequence shown here is derived from an EMBL/GenBank/DDBJ whole genome shotgun (WGS) entry which is preliminary data.</text>
</comment>
<dbReference type="Gene3D" id="3.40.50.720">
    <property type="entry name" value="NAD(P)-binding Rossmann-like Domain"/>
    <property type="match status" value="1"/>
</dbReference>
<evidence type="ECO:0000313" key="13">
    <source>
        <dbReference type="Proteomes" id="UP000465601"/>
    </source>
</evidence>
<feature type="binding site" evidence="8">
    <location>
        <position position="226"/>
    </location>
    <ligand>
        <name>shikimate</name>
        <dbReference type="ChEBI" id="CHEBI:36208"/>
    </ligand>
</feature>
<comment type="subunit">
    <text evidence="8">Homodimer.</text>
</comment>
<dbReference type="SUPFAM" id="SSF53223">
    <property type="entry name" value="Aminoacid dehydrogenase-like, N-terminal domain"/>
    <property type="match status" value="1"/>
</dbReference>
<dbReference type="Pfam" id="PF08501">
    <property type="entry name" value="Shikimate_dh_N"/>
    <property type="match status" value="1"/>
</dbReference>
<evidence type="ECO:0000313" key="12">
    <source>
        <dbReference type="EMBL" id="KAB3526742.1"/>
    </source>
</evidence>
<feature type="binding site" evidence="8">
    <location>
        <position position="247"/>
    </location>
    <ligand>
        <name>NADP(+)</name>
        <dbReference type="ChEBI" id="CHEBI:58349"/>
    </ligand>
</feature>
<dbReference type="InterPro" id="IPR013708">
    <property type="entry name" value="Shikimate_DH-bd_N"/>
</dbReference>
<comment type="function">
    <text evidence="8">Involved in the biosynthesis of the chorismate, which leads to the biosynthesis of aromatic amino acids. Catalyzes the reversible NADPH linked reduction of 3-dehydroshikimate (DHSA) to yield shikimate (SA).</text>
</comment>
<dbReference type="GO" id="GO:0019632">
    <property type="term" value="P:shikimate metabolic process"/>
    <property type="evidence" value="ECO:0007669"/>
    <property type="project" value="InterPro"/>
</dbReference>
<dbReference type="GO" id="GO:0050661">
    <property type="term" value="F:NADP binding"/>
    <property type="evidence" value="ECO:0007669"/>
    <property type="project" value="InterPro"/>
</dbReference>
<dbReference type="UniPathway" id="UPA00053">
    <property type="reaction ID" value="UER00087"/>
</dbReference>
<keyword evidence="5 8" id="KW-0560">Oxidoreductase</keyword>
<dbReference type="OrthoDB" id="9792692at2"/>
<dbReference type="Proteomes" id="UP000465601">
    <property type="component" value="Unassembled WGS sequence"/>
</dbReference>
<comment type="catalytic activity">
    <reaction evidence="7 8">
        <text>shikimate + NADP(+) = 3-dehydroshikimate + NADPH + H(+)</text>
        <dbReference type="Rhea" id="RHEA:17737"/>
        <dbReference type="ChEBI" id="CHEBI:15378"/>
        <dbReference type="ChEBI" id="CHEBI:16630"/>
        <dbReference type="ChEBI" id="CHEBI:36208"/>
        <dbReference type="ChEBI" id="CHEBI:57783"/>
        <dbReference type="ChEBI" id="CHEBI:58349"/>
        <dbReference type="EC" id="1.1.1.25"/>
    </reaction>
</comment>
<keyword evidence="6 8" id="KW-0057">Aromatic amino acid biosynthesis</keyword>
<sequence>MNNRIITSNTKTFAVIGDPISHSLSPVIHSLFYNKLSLDRLYITLKIKEQELGNGIPFLRENFGGFNVTIPHKEEILQYLDEIDDEAKAYGAVNTVKITDGRLIGFNTDGYGFSKTLQLEGVDLRNKKVLILGAGGGARVVAFELIKMAAKVTIANRNLKRAEELKLDIEEANKGYKVKAIDIIKIQDAYDCIINTTPLGMGNLIDSIPIKEENLQGAEVVFDLIYNPYQTKLLKCAKTIGSKGINGLQMLFYQGIKAQEIWLDQKIDEEIIQSLYKEFVDYHKNQ</sequence>
<evidence type="ECO:0000259" key="11">
    <source>
        <dbReference type="Pfam" id="PF08501"/>
    </source>
</evidence>
<dbReference type="CDD" id="cd01065">
    <property type="entry name" value="NAD_bind_Shikimate_DH"/>
    <property type="match status" value="1"/>
</dbReference>
<dbReference type="HAMAP" id="MF_00222">
    <property type="entry name" value="Shikimate_DH_AroE"/>
    <property type="match status" value="1"/>
</dbReference>
<feature type="binding site" evidence="8">
    <location>
        <begin position="23"/>
        <end position="25"/>
    </location>
    <ligand>
        <name>shikimate</name>
        <dbReference type="ChEBI" id="CHEBI:36208"/>
    </ligand>
</feature>
<gene>
    <name evidence="8 12" type="primary">aroE</name>
    <name evidence="12" type="ORF">F8153_13310</name>
</gene>